<dbReference type="EMBL" id="CP071796">
    <property type="protein sequence ID" value="QTD46072.1"/>
    <property type="molecule type" value="Genomic_DNA"/>
</dbReference>
<dbReference type="RefSeq" id="WP_208009971.1">
    <property type="nucleotide sequence ID" value="NZ_CP071796.1"/>
</dbReference>
<gene>
    <name evidence="1" type="ORF">J1M35_03945</name>
</gene>
<dbReference type="AlphaFoldDB" id="A0A975CJD9"/>
<dbReference type="Proteomes" id="UP000663903">
    <property type="component" value="Chromosome"/>
</dbReference>
<name>A0A975CJD9_9BURK</name>
<dbReference type="KEGG" id="otd:J1M35_03945"/>
<dbReference type="CDD" id="cd20745">
    <property type="entry name" value="FIX_RhsA_AHH_HNH-like"/>
    <property type="match status" value="1"/>
</dbReference>
<reference evidence="1" key="1">
    <citation type="submission" date="2021-03" db="EMBL/GenBank/DDBJ databases">
        <title>Ottowia sp. 27C isolated from the cloaca of a Giant Asian pond turtle (Heosemys grandis).</title>
        <authorList>
            <person name="Spergser J."/>
            <person name="Busse H.-J."/>
        </authorList>
    </citation>
    <scope>NUCLEOTIDE SEQUENCE</scope>
    <source>
        <strain evidence="1">27C</strain>
    </source>
</reference>
<keyword evidence="2" id="KW-1185">Reference proteome</keyword>
<protein>
    <recommendedName>
        <fullName evidence="3">HNH/ENDO VII superfamily nuclease</fullName>
    </recommendedName>
</protein>
<organism evidence="1 2">
    <name type="scientific">Ottowia testudinis</name>
    <dbReference type="NCBI Taxonomy" id="2816950"/>
    <lineage>
        <taxon>Bacteria</taxon>
        <taxon>Pseudomonadati</taxon>
        <taxon>Pseudomonadota</taxon>
        <taxon>Betaproteobacteria</taxon>
        <taxon>Burkholderiales</taxon>
        <taxon>Comamonadaceae</taxon>
        <taxon>Ottowia</taxon>
    </lineage>
</organism>
<evidence type="ECO:0000313" key="2">
    <source>
        <dbReference type="Proteomes" id="UP000663903"/>
    </source>
</evidence>
<proteinExistence type="predicted"/>
<evidence type="ECO:0000313" key="1">
    <source>
        <dbReference type="EMBL" id="QTD46072.1"/>
    </source>
</evidence>
<sequence length="383" mass="40515">MSIPLSSPLGRAGAAAAQTAAHGLSPAAREALAGATTLGAVNPTQLAQHIQRLPDAAARRQVMDELAPQLPPRDLQDVQRQLGQPPAKPKGIDAGLALDLTQIGLDVAGIFDPTPISDGANTLISLGRGDWLGAGLSAVSMIPYVGDAAKLGKLGKYAQTVAKAIDAARANPALRQALAPAVKSIGDAIAKLPLDKLPESARKQITTLKELTGIFAKESDAATRPALKAAGDLPTAATARAAGRVGAQPAWGKYLNDIKAQTGLAVTPKQQKLIDAHLAKTDHTRLSVADSKAHRADFNRVKNELITQWEKQTGQSWPRYAEDLYSKNGTLVRRAGQPYDAHHIIESSYGGPNQWWNMHPARFPDQHQQGIHRAGGPSSQIFS</sequence>
<evidence type="ECO:0008006" key="3">
    <source>
        <dbReference type="Google" id="ProtNLM"/>
    </source>
</evidence>
<accession>A0A975CJD9</accession>